<dbReference type="SUPFAM" id="SSF50729">
    <property type="entry name" value="PH domain-like"/>
    <property type="match status" value="1"/>
</dbReference>
<evidence type="ECO:0000313" key="3">
    <source>
        <dbReference type="EMBL" id="QDZ21839.1"/>
    </source>
</evidence>
<reference evidence="3 4" key="1">
    <citation type="submission" date="2018-07" db="EMBL/GenBank/DDBJ databases">
        <title>The complete nuclear genome of the prasinophyte Chloropicon primus (CCMP1205).</title>
        <authorList>
            <person name="Pombert J.-F."/>
            <person name="Otis C."/>
            <person name="Turmel M."/>
            <person name="Lemieux C."/>
        </authorList>
    </citation>
    <scope>NUCLEOTIDE SEQUENCE [LARGE SCALE GENOMIC DNA]</scope>
    <source>
        <strain evidence="3 4">CCMP1205</strain>
    </source>
</reference>
<proteinExistence type="predicted"/>
<protein>
    <recommendedName>
        <fullName evidence="2">Senescence domain-containing protein</fullName>
    </recommendedName>
</protein>
<dbReference type="CDD" id="cd00821">
    <property type="entry name" value="PH"/>
    <property type="match status" value="1"/>
</dbReference>
<feature type="compositionally biased region" description="Basic and acidic residues" evidence="1">
    <location>
        <begin position="218"/>
        <end position="230"/>
    </location>
</feature>
<accession>A0A5B8MMZ5</accession>
<name>A0A5B8MMZ5_9CHLO</name>
<dbReference type="Pfam" id="PF06911">
    <property type="entry name" value="Senescence"/>
    <property type="match status" value="1"/>
</dbReference>
<dbReference type="AlphaFoldDB" id="A0A5B8MMZ5"/>
<keyword evidence="4" id="KW-1185">Reference proteome</keyword>
<dbReference type="EMBL" id="CP031039">
    <property type="protein sequence ID" value="QDZ21839.1"/>
    <property type="molecule type" value="Genomic_DNA"/>
</dbReference>
<dbReference type="PANTHER" id="PTHR21068">
    <property type="entry name" value="SPARTIN"/>
    <property type="match status" value="1"/>
</dbReference>
<sequence length="607" mass="65051">MGTQYPLSYLKGAAVVLDAAPAASSLRNGPQVALGGQGGDEDKFVSAIPRPKKRLIGRGPVDFMGVEMLEPSQAAGGASALLSASALHDSVVMDDEYSLSKLSVPAKASEEDETCGERGKRSILMIGSLRVDISSFECIMRVRSGCYLLPQAGARAIVVVLEIPPKRPRMVEGLGGEDDQYVLIESTGEEEGGSGTHPAIESFEDCLKEFVNLVAMDEPAKREKSEDGSERPSSSYSEEGEIQGTALREIDQNHLIKFANSVFAECDHLLVNTSTKQGVAPVLATSIKATGNVLCKTLLTTSSVAGTGVKVFGKALREVLPAGPQDTKVSEATMRNIESAEWIGQKAVNASEFVVSTTSKAVQYTGKVVSDKILQSNFSKYWTSLEGAGSEQNGFFQTMGTILDAMITSAVDLQLTVQKSAWCLLTDLKDTAIDLVDHKYGADAAEATGKATLAAMNVGSAASVARGARGLAKGLATGVAKESGEQITSLDAMFEGGIQAWGMLQWGERRCWGVLTPHALALYSHTELVQERPSWTIQVRDISEVRHEKGEGSGCSISMQTRSHGHWSLRLEDDRWYEALQRCIQSNERCKLLGCTFTSSSSDDMTK</sequence>
<evidence type="ECO:0000256" key="1">
    <source>
        <dbReference type="SAM" id="MobiDB-lite"/>
    </source>
</evidence>
<feature type="region of interest" description="Disordered" evidence="1">
    <location>
        <begin position="218"/>
        <end position="242"/>
    </location>
</feature>
<dbReference type="InterPro" id="IPR045036">
    <property type="entry name" value="Spartin-like"/>
</dbReference>
<gene>
    <name evidence="3" type="ORF">A3770_06p43570</name>
</gene>
<evidence type="ECO:0000259" key="2">
    <source>
        <dbReference type="Pfam" id="PF06911"/>
    </source>
</evidence>
<dbReference type="GO" id="GO:0005886">
    <property type="term" value="C:plasma membrane"/>
    <property type="evidence" value="ECO:0007669"/>
    <property type="project" value="TreeGrafter"/>
</dbReference>
<organism evidence="3 4">
    <name type="scientific">Chloropicon primus</name>
    <dbReference type="NCBI Taxonomy" id="1764295"/>
    <lineage>
        <taxon>Eukaryota</taxon>
        <taxon>Viridiplantae</taxon>
        <taxon>Chlorophyta</taxon>
        <taxon>Chloropicophyceae</taxon>
        <taxon>Chloropicales</taxon>
        <taxon>Chloropicaceae</taxon>
        <taxon>Chloropicon</taxon>
    </lineage>
</organism>
<dbReference type="PANTHER" id="PTHR21068:SF43">
    <property type="entry name" value="SPARTIN"/>
    <property type="match status" value="1"/>
</dbReference>
<feature type="domain" description="Senescence" evidence="2">
    <location>
        <begin position="286"/>
        <end position="468"/>
    </location>
</feature>
<dbReference type="Proteomes" id="UP000316726">
    <property type="component" value="Chromosome 6"/>
</dbReference>
<dbReference type="InterPro" id="IPR009686">
    <property type="entry name" value="Senescence/spartin_C"/>
</dbReference>
<evidence type="ECO:0000313" key="4">
    <source>
        <dbReference type="Proteomes" id="UP000316726"/>
    </source>
</evidence>